<dbReference type="InterPro" id="IPR027417">
    <property type="entry name" value="P-loop_NTPase"/>
</dbReference>
<evidence type="ECO:0000259" key="2">
    <source>
        <dbReference type="SMART" id="SM00862"/>
    </source>
</evidence>
<dbReference type="Pfam" id="PF00486">
    <property type="entry name" value="Trans_reg_C"/>
    <property type="match status" value="1"/>
</dbReference>
<evidence type="ECO:0000313" key="3">
    <source>
        <dbReference type="EMBL" id="ORB10426.1"/>
    </source>
</evidence>
<dbReference type="AlphaFoldDB" id="A0A1T3WDI5"/>
<dbReference type="PANTHER" id="PTHR47691">
    <property type="entry name" value="REGULATOR-RELATED"/>
    <property type="match status" value="1"/>
</dbReference>
<feature type="domain" description="OmpR/PhoB-type" evidence="2">
    <location>
        <begin position="17"/>
        <end position="92"/>
    </location>
</feature>
<dbReference type="Gene3D" id="1.10.10.10">
    <property type="entry name" value="Winged helix-like DNA-binding domain superfamily/Winged helix DNA-binding domain"/>
    <property type="match status" value="1"/>
</dbReference>
<name>A0A1T3WDI5_MYCIE</name>
<keyword evidence="1" id="KW-0238">DNA-binding</keyword>
<dbReference type="EMBL" id="MVHT01000002">
    <property type="protein sequence ID" value="ORB10426.1"/>
    <property type="molecule type" value="Genomic_DNA"/>
</dbReference>
<keyword evidence="4" id="KW-1185">Reference proteome</keyword>
<evidence type="ECO:0000256" key="1">
    <source>
        <dbReference type="ARBA" id="ARBA00023125"/>
    </source>
</evidence>
<dbReference type="PANTHER" id="PTHR47691:SF3">
    <property type="entry name" value="HTH-TYPE TRANSCRIPTIONAL REGULATOR RV0890C-RELATED"/>
    <property type="match status" value="1"/>
</dbReference>
<dbReference type="SMART" id="SM00862">
    <property type="entry name" value="Trans_reg_C"/>
    <property type="match status" value="1"/>
</dbReference>
<dbReference type="Pfam" id="PF00931">
    <property type="entry name" value="NB-ARC"/>
    <property type="match status" value="1"/>
</dbReference>
<dbReference type="SUPFAM" id="SSF52540">
    <property type="entry name" value="P-loop containing nucleoside triphosphate hydrolases"/>
    <property type="match status" value="1"/>
</dbReference>
<organism evidence="3 4">
    <name type="scientific">Mycobacterium intermedium</name>
    <dbReference type="NCBI Taxonomy" id="28445"/>
    <lineage>
        <taxon>Bacteria</taxon>
        <taxon>Bacillati</taxon>
        <taxon>Actinomycetota</taxon>
        <taxon>Actinomycetes</taxon>
        <taxon>Mycobacteriales</taxon>
        <taxon>Mycobacteriaceae</taxon>
        <taxon>Mycobacterium</taxon>
        <taxon>Mycobacterium simiae complex</taxon>
    </lineage>
</organism>
<dbReference type="GO" id="GO:0006355">
    <property type="term" value="P:regulation of DNA-templated transcription"/>
    <property type="evidence" value="ECO:0007669"/>
    <property type="project" value="InterPro"/>
</dbReference>
<accession>A0A1T3WDI5</accession>
<dbReference type="InterPro" id="IPR002182">
    <property type="entry name" value="NB-ARC"/>
</dbReference>
<dbReference type="Gene3D" id="3.40.50.300">
    <property type="entry name" value="P-loop containing nucleotide triphosphate hydrolases"/>
    <property type="match status" value="1"/>
</dbReference>
<evidence type="ECO:0000313" key="4">
    <source>
        <dbReference type="Proteomes" id="UP000192739"/>
    </source>
</evidence>
<dbReference type="InterPro" id="IPR001867">
    <property type="entry name" value="OmpR/PhoB-type_DNA-bd"/>
</dbReference>
<reference evidence="3 4" key="1">
    <citation type="submission" date="2017-02" db="EMBL/GenBank/DDBJ databases">
        <title>The new phylogeny of genus Mycobacterium.</title>
        <authorList>
            <person name="Tortoli E."/>
            <person name="Trovato A."/>
            <person name="Cirillo D.M."/>
        </authorList>
    </citation>
    <scope>NUCLEOTIDE SEQUENCE [LARGE SCALE GENOMIC DNA]</scope>
    <source>
        <strain evidence="3 4">DSM 44049</strain>
    </source>
</reference>
<sequence>MTVDFSLLGEIEARVNGQRLEIGHARQRCVLAAFLIDVNRPISVDQLIDRVWSDKPPHNARNSLAGYVSRLRNLLADTNDAAIAREPGAYVLNTDPLSVVDAVDRAPLVTLTGVGGVGKTRLALEVARNEQKRFGDGVWICELAPLEHGDAVVHTVAASVWLRQQPGMDIEASVIEYLREREVLLVFDNCEHVLEAAARLIDRIVRHCPRVSVLATSRQPLGIDGERIIGVPPLQEEDATRLFVERARASQPDFALEDQPMAAVIEICRRVDRLPLGVELAAARMRVISGPLHSKP</sequence>
<comment type="caution">
    <text evidence="3">The sequence shown here is derived from an EMBL/GenBank/DDBJ whole genome shotgun (WGS) entry which is preliminary data.</text>
</comment>
<dbReference type="SUPFAM" id="SSF46894">
    <property type="entry name" value="C-terminal effector domain of the bipartite response regulators"/>
    <property type="match status" value="1"/>
</dbReference>
<dbReference type="RefSeq" id="WP_079219563.1">
    <property type="nucleotide sequence ID" value="NZ_MVHT01000002.1"/>
</dbReference>
<protein>
    <recommendedName>
        <fullName evidence="2">OmpR/PhoB-type domain-containing protein</fullName>
    </recommendedName>
</protein>
<dbReference type="GO" id="GO:0000160">
    <property type="term" value="P:phosphorelay signal transduction system"/>
    <property type="evidence" value="ECO:0007669"/>
    <property type="project" value="InterPro"/>
</dbReference>
<dbReference type="InterPro" id="IPR016032">
    <property type="entry name" value="Sig_transdc_resp-reg_C-effctor"/>
</dbReference>
<dbReference type="InterPro" id="IPR036388">
    <property type="entry name" value="WH-like_DNA-bd_sf"/>
</dbReference>
<gene>
    <name evidence="3" type="ORF">BST27_00775</name>
</gene>
<dbReference type="GO" id="GO:0003677">
    <property type="term" value="F:DNA binding"/>
    <property type="evidence" value="ECO:0007669"/>
    <property type="project" value="UniProtKB-KW"/>
</dbReference>
<dbReference type="Proteomes" id="UP000192739">
    <property type="component" value="Unassembled WGS sequence"/>
</dbReference>
<proteinExistence type="predicted"/>
<dbReference type="PRINTS" id="PR00364">
    <property type="entry name" value="DISEASERSIST"/>
</dbReference>